<name>A0AAE0YRK9_9GAST</name>
<comment type="caution">
    <text evidence="1">The sequence shown here is derived from an EMBL/GenBank/DDBJ whole genome shotgun (WGS) entry which is preliminary data.</text>
</comment>
<dbReference type="EMBL" id="JAWDGP010005603">
    <property type="protein sequence ID" value="KAK3755278.1"/>
    <property type="molecule type" value="Genomic_DNA"/>
</dbReference>
<reference evidence="1" key="1">
    <citation type="journal article" date="2023" name="G3 (Bethesda)">
        <title>A reference genome for the long-term kleptoplast-retaining sea slug Elysia crispata morphotype clarki.</title>
        <authorList>
            <person name="Eastman K.E."/>
            <person name="Pendleton A.L."/>
            <person name="Shaikh M.A."/>
            <person name="Suttiyut T."/>
            <person name="Ogas R."/>
            <person name="Tomko P."/>
            <person name="Gavelis G."/>
            <person name="Widhalm J.R."/>
            <person name="Wisecaver J.H."/>
        </authorList>
    </citation>
    <scope>NUCLEOTIDE SEQUENCE</scope>
    <source>
        <strain evidence="1">ECLA1</strain>
    </source>
</reference>
<gene>
    <name evidence="1" type="ORF">RRG08_027536</name>
</gene>
<dbReference type="AlphaFoldDB" id="A0AAE0YRK9"/>
<keyword evidence="2" id="KW-1185">Reference proteome</keyword>
<proteinExistence type="predicted"/>
<accession>A0AAE0YRK9</accession>
<organism evidence="1 2">
    <name type="scientific">Elysia crispata</name>
    <name type="common">lettuce slug</name>
    <dbReference type="NCBI Taxonomy" id="231223"/>
    <lineage>
        <taxon>Eukaryota</taxon>
        <taxon>Metazoa</taxon>
        <taxon>Spiralia</taxon>
        <taxon>Lophotrochozoa</taxon>
        <taxon>Mollusca</taxon>
        <taxon>Gastropoda</taxon>
        <taxon>Heterobranchia</taxon>
        <taxon>Euthyneura</taxon>
        <taxon>Panpulmonata</taxon>
        <taxon>Sacoglossa</taxon>
        <taxon>Placobranchoidea</taxon>
        <taxon>Plakobranchidae</taxon>
        <taxon>Elysia</taxon>
    </lineage>
</organism>
<protein>
    <submittedName>
        <fullName evidence="1">Uncharacterized protein</fullName>
    </submittedName>
</protein>
<evidence type="ECO:0000313" key="2">
    <source>
        <dbReference type="Proteomes" id="UP001283361"/>
    </source>
</evidence>
<sequence length="77" mass="8625">MDTSGQLPEDYGKKLKCSMNGRFRFYASREAKLPPRRPLLVAKDLGEGQLRSARQLGPTERASVFIKPIEGWNGESS</sequence>
<dbReference type="Proteomes" id="UP001283361">
    <property type="component" value="Unassembled WGS sequence"/>
</dbReference>
<evidence type="ECO:0000313" key="1">
    <source>
        <dbReference type="EMBL" id="KAK3755278.1"/>
    </source>
</evidence>